<gene>
    <name evidence="2" type="ORF">AWB68_00266</name>
</gene>
<dbReference type="Proteomes" id="UP000054770">
    <property type="component" value="Unassembled WGS sequence"/>
</dbReference>
<evidence type="ECO:0000313" key="3">
    <source>
        <dbReference type="Proteomes" id="UP000054770"/>
    </source>
</evidence>
<keyword evidence="3" id="KW-1185">Reference proteome</keyword>
<dbReference type="InterPro" id="IPR023606">
    <property type="entry name" value="CoA-Trfase_III_dom_1_sf"/>
</dbReference>
<dbReference type="InterPro" id="IPR044855">
    <property type="entry name" value="CoA-Trfase_III_dom3_sf"/>
</dbReference>
<organism evidence="2 3">
    <name type="scientific">Caballeronia choica</name>
    <dbReference type="NCBI Taxonomy" id="326476"/>
    <lineage>
        <taxon>Bacteria</taxon>
        <taxon>Pseudomonadati</taxon>
        <taxon>Pseudomonadota</taxon>
        <taxon>Betaproteobacteria</taxon>
        <taxon>Burkholderiales</taxon>
        <taxon>Burkholderiaceae</taxon>
        <taxon>Caballeronia</taxon>
    </lineage>
</organism>
<accession>A0A158F4G2</accession>
<reference evidence="2" key="1">
    <citation type="submission" date="2016-01" db="EMBL/GenBank/DDBJ databases">
        <authorList>
            <person name="Peeters C."/>
        </authorList>
    </citation>
    <scope>NUCLEOTIDE SEQUENCE [LARGE SCALE GENOMIC DNA]</scope>
    <source>
        <strain evidence="2">LMG 22940</strain>
    </source>
</reference>
<sequence length="411" mass="44828">MGAPLDGLKVIDFTRVLAGPLCTKTLRDLGAEVTKIEPPGGDSGRGGVPHIGTMSVYYAQQNAGKRNLSLDLNWPEARAIVTDLCREADVIVENFRPGTLARFGLGYEQVREFNPAVVYVSMSGYGQTGPWRNRPAFAPTVQAETGLTDILREHYGYTPDALKNDACSHADVYTGLHGAIAVLAALAHRNQTGEGQHVDVSMAATMLAVNERAGAQLSGVDTNGEPPALSAPESHIFMLPDGRQVTIAASPIYTPMFLRFCSMMRRTDLLSDPRFATAPLRRQNLDALLAEVRAWILTFTDLEELQAQVSEQGLAIGVVRSTRELAESEWAADWGAIVEVDNRAGGTMRMPGPPWRFSVATLPQPGVPAFQGEHNVELLAERNMDPALIQELRQRRILLSRNSLRGEFDEA</sequence>
<dbReference type="Pfam" id="PF02515">
    <property type="entry name" value="CoA_transf_3"/>
    <property type="match status" value="1"/>
</dbReference>
<evidence type="ECO:0000313" key="2">
    <source>
        <dbReference type="EMBL" id="SAL14563.1"/>
    </source>
</evidence>
<dbReference type="RefSeq" id="WP_087642564.1">
    <property type="nucleotide sequence ID" value="NZ_FCON02000002.1"/>
</dbReference>
<comment type="caution">
    <text evidence="2">The sequence shown here is derived from an EMBL/GenBank/DDBJ whole genome shotgun (WGS) entry which is preliminary data.</text>
</comment>
<dbReference type="OrthoDB" id="9058532at2"/>
<dbReference type="PANTHER" id="PTHR48207">
    <property type="entry name" value="SUCCINATE--HYDROXYMETHYLGLUTARATE COA-TRANSFERASE"/>
    <property type="match status" value="1"/>
</dbReference>
<dbReference type="SUPFAM" id="SSF89796">
    <property type="entry name" value="CoA-transferase family III (CaiB/BaiF)"/>
    <property type="match status" value="1"/>
</dbReference>
<keyword evidence="1" id="KW-0808">Transferase</keyword>
<dbReference type="Gene3D" id="3.30.1540.10">
    <property type="entry name" value="formyl-coa transferase, domain 3"/>
    <property type="match status" value="1"/>
</dbReference>
<dbReference type="AlphaFoldDB" id="A0A158F4G2"/>
<name>A0A158F4G2_9BURK</name>
<proteinExistence type="predicted"/>
<dbReference type="InterPro" id="IPR003673">
    <property type="entry name" value="CoA-Trfase_fam_III"/>
</dbReference>
<dbReference type="Gene3D" id="3.40.50.10540">
    <property type="entry name" value="Crotonobetainyl-coa:carnitine coa-transferase, domain 1"/>
    <property type="match status" value="1"/>
</dbReference>
<dbReference type="GO" id="GO:0008410">
    <property type="term" value="F:CoA-transferase activity"/>
    <property type="evidence" value="ECO:0007669"/>
    <property type="project" value="TreeGrafter"/>
</dbReference>
<dbReference type="InterPro" id="IPR050483">
    <property type="entry name" value="CoA-transferase_III_domain"/>
</dbReference>
<evidence type="ECO:0000256" key="1">
    <source>
        <dbReference type="ARBA" id="ARBA00022679"/>
    </source>
</evidence>
<protein>
    <submittedName>
        <fullName evidence="2">L-carnitine dehydratase/bile acid-inducible protein F</fullName>
    </submittedName>
</protein>
<dbReference type="PANTHER" id="PTHR48207:SF3">
    <property type="entry name" value="SUCCINATE--HYDROXYMETHYLGLUTARATE COA-TRANSFERASE"/>
    <property type="match status" value="1"/>
</dbReference>
<dbReference type="EMBL" id="FCON02000002">
    <property type="protein sequence ID" value="SAL14563.1"/>
    <property type="molecule type" value="Genomic_DNA"/>
</dbReference>